<dbReference type="Proteomes" id="UP001523369">
    <property type="component" value="Unassembled WGS sequence"/>
</dbReference>
<evidence type="ECO:0000259" key="1">
    <source>
        <dbReference type="PROSITE" id="PS51186"/>
    </source>
</evidence>
<dbReference type="SUPFAM" id="SSF55729">
    <property type="entry name" value="Acyl-CoA N-acyltransferases (Nat)"/>
    <property type="match status" value="1"/>
</dbReference>
<gene>
    <name evidence="2" type="ORF">M1L60_02505</name>
</gene>
<dbReference type="PANTHER" id="PTHR43328:SF1">
    <property type="entry name" value="N-ACETYLTRANSFERASE DOMAIN-CONTAINING PROTEIN"/>
    <property type="match status" value="1"/>
</dbReference>
<dbReference type="PANTHER" id="PTHR43328">
    <property type="entry name" value="ACETYLTRANSFERASE-RELATED"/>
    <property type="match status" value="1"/>
</dbReference>
<sequence>MPDVEVSLRPVRISDIDDFHAHEQDPEAQARANFQARDRTQFVVHWMTRILGDPAVGARTVLVGGAVAGSVVSWDQGGRREVGYWLGRRFWGRGVGTRALALYLDVETARPLHATADVGNTASIRLLERCGFEQIETVRESDVEYVVLELP</sequence>
<dbReference type="EMBL" id="JAMYJR010000002">
    <property type="protein sequence ID" value="MCO8269459.1"/>
    <property type="molecule type" value="Genomic_DNA"/>
</dbReference>
<proteinExistence type="predicted"/>
<evidence type="ECO:0000313" key="2">
    <source>
        <dbReference type="EMBL" id="MCO8269459.1"/>
    </source>
</evidence>
<comment type="caution">
    <text evidence="2">The sequence shown here is derived from an EMBL/GenBank/DDBJ whole genome shotgun (WGS) entry which is preliminary data.</text>
</comment>
<accession>A0ABT1DF91</accession>
<name>A0ABT1DF91_9ACTN</name>
<protein>
    <submittedName>
        <fullName evidence="2">GNAT family N-acetyltransferase</fullName>
    </submittedName>
</protein>
<dbReference type="InterPro" id="IPR016181">
    <property type="entry name" value="Acyl_CoA_acyltransferase"/>
</dbReference>
<reference evidence="2 3" key="1">
    <citation type="submission" date="2022-06" db="EMBL/GenBank/DDBJ databases">
        <title>New Species of the Genus Actinoplanes, ActinopZanes ferrugineus.</title>
        <authorList>
            <person name="Ding P."/>
        </authorList>
    </citation>
    <scope>NUCLEOTIDE SEQUENCE [LARGE SCALE GENOMIC DNA]</scope>
    <source>
        <strain evidence="2 3">TRM88003</strain>
    </source>
</reference>
<organism evidence="2 3">
    <name type="scientific">Paractinoplanes aksuensis</name>
    <dbReference type="NCBI Taxonomy" id="2939490"/>
    <lineage>
        <taxon>Bacteria</taxon>
        <taxon>Bacillati</taxon>
        <taxon>Actinomycetota</taxon>
        <taxon>Actinomycetes</taxon>
        <taxon>Micromonosporales</taxon>
        <taxon>Micromonosporaceae</taxon>
        <taxon>Paractinoplanes</taxon>
    </lineage>
</organism>
<dbReference type="Gene3D" id="3.40.630.30">
    <property type="match status" value="1"/>
</dbReference>
<dbReference type="PROSITE" id="PS51186">
    <property type="entry name" value="GNAT"/>
    <property type="match status" value="1"/>
</dbReference>
<dbReference type="RefSeq" id="WP_253235603.1">
    <property type="nucleotide sequence ID" value="NZ_JAMYJR010000002.1"/>
</dbReference>
<dbReference type="Pfam" id="PF13302">
    <property type="entry name" value="Acetyltransf_3"/>
    <property type="match status" value="1"/>
</dbReference>
<keyword evidence="3" id="KW-1185">Reference proteome</keyword>
<dbReference type="InterPro" id="IPR000182">
    <property type="entry name" value="GNAT_dom"/>
</dbReference>
<evidence type="ECO:0000313" key="3">
    <source>
        <dbReference type="Proteomes" id="UP001523369"/>
    </source>
</evidence>
<feature type="domain" description="N-acetyltransferase" evidence="1">
    <location>
        <begin position="6"/>
        <end position="151"/>
    </location>
</feature>